<dbReference type="NCBIfam" id="TIGR01484">
    <property type="entry name" value="HAD-SF-IIB"/>
    <property type="match status" value="1"/>
</dbReference>
<dbReference type="SFLD" id="SFLDS00003">
    <property type="entry name" value="Haloacid_Dehalogenase"/>
    <property type="match status" value="1"/>
</dbReference>
<comment type="caution">
    <text evidence="1">The sequence shown here is derived from an EMBL/GenBank/DDBJ whole genome shotgun (WGS) entry which is preliminary data.</text>
</comment>
<sequence>MKYKAVIADVDGTLIEPGSVPILKVSLKLQKAVGSLHKKGIHFGLATGRSLDWVDGLLEPLKIDSPIILDNGAKIYDCLNKKYLREFYLAENLFRDVMETLQDFNDIIYFVNDSQRSVYEINKKHIIDKVSKIMILHVAPDKAEKIYQILIKNSQISVTKSISKHNPIAESIHITHLKAKKEIGLEFVASFLHLKLDEIIGIGDSYNDLDFLSRCGLKIAMGNAVPEVKKIADYIVSPYDKDGVAEAIERFILH</sequence>
<accession>A0A1F6A8Z1</accession>
<dbReference type="Gene3D" id="3.90.1070.10">
    <property type="match status" value="1"/>
</dbReference>
<dbReference type="SFLD" id="SFLDG01140">
    <property type="entry name" value="C2.B:_Phosphomannomutase_and_P"/>
    <property type="match status" value="1"/>
</dbReference>
<dbReference type="InterPro" id="IPR036412">
    <property type="entry name" value="HAD-like_sf"/>
</dbReference>
<dbReference type="EMBL" id="MFJN01000026">
    <property type="protein sequence ID" value="OGG21220.1"/>
    <property type="molecule type" value="Genomic_DNA"/>
</dbReference>
<dbReference type="InterPro" id="IPR006379">
    <property type="entry name" value="HAD-SF_hydro_IIB"/>
</dbReference>
<evidence type="ECO:0000313" key="2">
    <source>
        <dbReference type="Proteomes" id="UP000177092"/>
    </source>
</evidence>
<gene>
    <name evidence="1" type="ORF">A3D03_04860</name>
</gene>
<proteinExistence type="predicted"/>
<dbReference type="STRING" id="1798384.A3D03_04860"/>
<dbReference type="Gene3D" id="3.40.50.1000">
    <property type="entry name" value="HAD superfamily/HAD-like"/>
    <property type="match status" value="1"/>
</dbReference>
<dbReference type="GO" id="GO:0000287">
    <property type="term" value="F:magnesium ion binding"/>
    <property type="evidence" value="ECO:0007669"/>
    <property type="project" value="TreeGrafter"/>
</dbReference>
<dbReference type="PANTHER" id="PTHR10000:SF8">
    <property type="entry name" value="HAD SUPERFAMILY HYDROLASE-LIKE, TYPE 3"/>
    <property type="match status" value="1"/>
</dbReference>
<dbReference type="GO" id="GO:0005829">
    <property type="term" value="C:cytosol"/>
    <property type="evidence" value="ECO:0007669"/>
    <property type="project" value="TreeGrafter"/>
</dbReference>
<dbReference type="AlphaFoldDB" id="A0A1F6A8Z1"/>
<reference evidence="1 2" key="1">
    <citation type="journal article" date="2016" name="Nat. Commun.">
        <title>Thousands of microbial genomes shed light on interconnected biogeochemical processes in an aquifer system.</title>
        <authorList>
            <person name="Anantharaman K."/>
            <person name="Brown C.T."/>
            <person name="Hug L.A."/>
            <person name="Sharon I."/>
            <person name="Castelle C.J."/>
            <person name="Probst A.J."/>
            <person name="Thomas B.C."/>
            <person name="Singh A."/>
            <person name="Wilkins M.J."/>
            <person name="Karaoz U."/>
            <person name="Brodie E.L."/>
            <person name="Williams K.H."/>
            <person name="Hubbard S.S."/>
            <person name="Banfield J.F."/>
        </authorList>
    </citation>
    <scope>NUCLEOTIDE SEQUENCE [LARGE SCALE GENOMIC DNA]</scope>
</reference>
<dbReference type="InterPro" id="IPR023214">
    <property type="entry name" value="HAD_sf"/>
</dbReference>
<name>A0A1F6A8Z1_9BACT</name>
<dbReference type="Pfam" id="PF08282">
    <property type="entry name" value="Hydrolase_3"/>
    <property type="match status" value="1"/>
</dbReference>
<evidence type="ECO:0000313" key="1">
    <source>
        <dbReference type="EMBL" id="OGG21220.1"/>
    </source>
</evidence>
<dbReference type="PANTHER" id="PTHR10000">
    <property type="entry name" value="PHOSPHOSERINE PHOSPHATASE"/>
    <property type="match status" value="1"/>
</dbReference>
<dbReference type="SUPFAM" id="SSF56784">
    <property type="entry name" value="HAD-like"/>
    <property type="match status" value="1"/>
</dbReference>
<dbReference type="Proteomes" id="UP000177092">
    <property type="component" value="Unassembled WGS sequence"/>
</dbReference>
<protein>
    <submittedName>
        <fullName evidence="1">Uncharacterized protein</fullName>
    </submittedName>
</protein>
<organism evidence="1 2">
    <name type="scientific">Candidatus Gottesmanbacteria bacterium RIFCSPHIGHO2_02_FULL_40_13</name>
    <dbReference type="NCBI Taxonomy" id="1798384"/>
    <lineage>
        <taxon>Bacteria</taxon>
        <taxon>Candidatus Gottesmaniibacteriota</taxon>
    </lineage>
</organism>
<dbReference type="GO" id="GO:0016791">
    <property type="term" value="F:phosphatase activity"/>
    <property type="evidence" value="ECO:0007669"/>
    <property type="project" value="TreeGrafter"/>
</dbReference>